<sequence length="73" mass="7719">MIAAPTAEREIRLSFSSAEEMHDGLDRAVNSLIESAATDANCGILVTRHEPGSYTVALDESVPFGQTLEAIAA</sequence>
<reference evidence="1 2" key="1">
    <citation type="submission" date="2019-03" db="EMBL/GenBank/DDBJ databases">
        <title>Whole genome sequence of Arthrobacter sp JH1-1.</title>
        <authorList>
            <person name="Trinh H.N."/>
        </authorList>
    </citation>
    <scope>NUCLEOTIDE SEQUENCE [LARGE SCALE GENOMIC DNA]</scope>
    <source>
        <strain evidence="1 2">JH1-1</strain>
    </source>
</reference>
<dbReference type="Proteomes" id="UP000295511">
    <property type="component" value="Unassembled WGS sequence"/>
</dbReference>
<comment type="caution">
    <text evidence="1">The sequence shown here is derived from an EMBL/GenBank/DDBJ whole genome shotgun (WGS) entry which is preliminary data.</text>
</comment>
<accession>A0A4R5KU14</accession>
<evidence type="ECO:0000313" key="1">
    <source>
        <dbReference type="EMBL" id="TDF98407.1"/>
    </source>
</evidence>
<organism evidence="1 2">
    <name type="scientific">Arthrobacter terricola</name>
    <dbReference type="NCBI Taxonomy" id="2547396"/>
    <lineage>
        <taxon>Bacteria</taxon>
        <taxon>Bacillati</taxon>
        <taxon>Actinomycetota</taxon>
        <taxon>Actinomycetes</taxon>
        <taxon>Micrococcales</taxon>
        <taxon>Micrococcaceae</taxon>
        <taxon>Arthrobacter</taxon>
    </lineage>
</organism>
<name>A0A4R5KU14_9MICC</name>
<dbReference type="OrthoDB" id="4951415at2"/>
<dbReference type="AlphaFoldDB" id="A0A4R5KU14"/>
<evidence type="ECO:0000313" key="2">
    <source>
        <dbReference type="Proteomes" id="UP000295511"/>
    </source>
</evidence>
<protein>
    <submittedName>
        <fullName evidence="1">Uncharacterized protein</fullName>
    </submittedName>
</protein>
<proteinExistence type="predicted"/>
<dbReference type="EMBL" id="SMRU01000006">
    <property type="protein sequence ID" value="TDF98407.1"/>
    <property type="molecule type" value="Genomic_DNA"/>
</dbReference>
<dbReference type="RefSeq" id="WP_133203391.1">
    <property type="nucleotide sequence ID" value="NZ_SMRU01000006.1"/>
</dbReference>
<gene>
    <name evidence="1" type="ORF">E1809_06405</name>
</gene>
<keyword evidence="2" id="KW-1185">Reference proteome</keyword>